<comment type="caution">
    <text evidence="1">The sequence shown here is derived from an EMBL/GenBank/DDBJ whole genome shotgun (WGS) entry which is preliminary data.</text>
</comment>
<dbReference type="EMBL" id="CAJZAG010000002">
    <property type="protein sequence ID" value="CAG9166835.1"/>
    <property type="molecule type" value="Genomic_DNA"/>
</dbReference>
<reference evidence="1 2" key="1">
    <citation type="submission" date="2021-08" db="EMBL/GenBank/DDBJ databases">
        <authorList>
            <person name="Peeters C."/>
        </authorList>
    </citation>
    <scope>NUCLEOTIDE SEQUENCE [LARGE SCALE GENOMIC DNA]</scope>
    <source>
        <strain evidence="1 2">LMG 32289</strain>
    </source>
</reference>
<sequence length="208" mass="23566">MDSDNDSEIAGLITRTKFPSAYAGQELFIQGDDWQNNAMLGWTHFPLDLYAAGYKDAADALIAALAEGKAPLDSVVYPLVFLYRHGLELELKLILPVARRLAGEEPASDQRHGLMPMWSELRRHLELLDPRQDEKELPAIEGFIHKLDSIDPGSFSFRYPKSKKGEVSLPDLRHVNVRHLSEIMDSVFMMLSGIYSWLGEMDQQPGYY</sequence>
<protein>
    <submittedName>
        <fullName evidence="1">Uncharacterized protein</fullName>
    </submittedName>
</protein>
<gene>
    <name evidence="1" type="ORF">LMG32289_01203</name>
</gene>
<evidence type="ECO:0000313" key="2">
    <source>
        <dbReference type="Proteomes" id="UP000706525"/>
    </source>
</evidence>
<name>A0ABN7Y0I0_9BURK</name>
<proteinExistence type="predicted"/>
<dbReference type="Proteomes" id="UP000706525">
    <property type="component" value="Unassembled WGS sequence"/>
</dbReference>
<organism evidence="1 2">
    <name type="scientific">Cupriavidus pampae</name>
    <dbReference type="NCBI Taxonomy" id="659251"/>
    <lineage>
        <taxon>Bacteria</taxon>
        <taxon>Pseudomonadati</taxon>
        <taxon>Pseudomonadota</taxon>
        <taxon>Betaproteobacteria</taxon>
        <taxon>Burkholderiales</taxon>
        <taxon>Burkholderiaceae</taxon>
        <taxon>Cupriavidus</taxon>
    </lineage>
</organism>
<evidence type="ECO:0000313" key="1">
    <source>
        <dbReference type="EMBL" id="CAG9166835.1"/>
    </source>
</evidence>
<accession>A0ABN7Y0I0</accession>
<keyword evidence="2" id="KW-1185">Reference proteome</keyword>